<reference evidence="4" key="1">
    <citation type="journal article" date="2012" name="Science">
        <title>Fermentation, hydrogen, and sulfur metabolism in multiple uncultivated bacterial phyla.</title>
        <authorList>
            <person name="Wrighton K.C."/>
            <person name="Thomas B.C."/>
            <person name="Sharon I."/>
            <person name="Miller C.S."/>
            <person name="Castelle C.J."/>
            <person name="VerBerkmoes N.C."/>
            <person name="Wilkins M.J."/>
            <person name="Hettich R.L."/>
            <person name="Lipton M.S."/>
            <person name="Williams K.H."/>
            <person name="Long P.E."/>
            <person name="Banfield J.F."/>
        </authorList>
    </citation>
    <scope>NUCLEOTIDE SEQUENCE [LARGE SCALE GENOMIC DNA]</scope>
</reference>
<keyword evidence="2" id="KW-1133">Transmembrane helix</keyword>
<feature type="signal peptide" evidence="3">
    <location>
        <begin position="1"/>
        <end position="20"/>
    </location>
</feature>
<sequence>MKKNKLILTILFLYSTIFSASIFAESVDVDATITSWTYNSVIKVELNATDAAAKSFYGFNPNWTPNDLLKYDWPILIKKSTPFIYWTFVDKENESKIKRNDYILNFTNDIRLWKTAMYEDWALKKVEIINNSQDSVDIGYWETRNDFWKVIIPEWTVLNAWWTYEVAWLSWTWIISLFAPDEEKKDFTEVQEIIKEVALVAPPKVIKKVAAAPRKVARIPKKTTVAAVDPAVDVAPALEPKTPTNDNVPPSSQDASPQDKIIAPAPEQGKAENNFNDSIKASAGESESGSGTAGKFIIIWVLAAAILGWAGMKFAKAKL</sequence>
<keyword evidence="2" id="KW-0472">Membrane</keyword>
<organism evidence="4">
    <name type="scientific">uncultured bacterium</name>
    <name type="common">gcode 4</name>
    <dbReference type="NCBI Taxonomy" id="1234023"/>
    <lineage>
        <taxon>Bacteria</taxon>
        <taxon>environmental samples</taxon>
    </lineage>
</organism>
<feature type="region of interest" description="Disordered" evidence="1">
    <location>
        <begin position="237"/>
        <end position="259"/>
    </location>
</feature>
<evidence type="ECO:0000256" key="1">
    <source>
        <dbReference type="SAM" id="MobiDB-lite"/>
    </source>
</evidence>
<protein>
    <submittedName>
        <fullName evidence="4">Uncharacterized protein</fullName>
    </submittedName>
</protein>
<comment type="caution">
    <text evidence="4">The sequence shown here is derived from an EMBL/GenBank/DDBJ whole genome shotgun (WGS) entry which is preliminary data.</text>
</comment>
<accession>K2H0I6</accession>
<proteinExistence type="predicted"/>
<feature type="chain" id="PRO_5017202203" evidence="3">
    <location>
        <begin position="21"/>
        <end position="319"/>
    </location>
</feature>
<dbReference type="AlphaFoldDB" id="K2H0I6"/>
<gene>
    <name evidence="4" type="ORF">ACD_2C00193G0026</name>
</gene>
<feature type="transmembrane region" description="Helical" evidence="2">
    <location>
        <begin position="296"/>
        <end position="315"/>
    </location>
</feature>
<feature type="compositionally biased region" description="Polar residues" evidence="1">
    <location>
        <begin position="242"/>
        <end position="256"/>
    </location>
</feature>
<evidence type="ECO:0000256" key="2">
    <source>
        <dbReference type="SAM" id="Phobius"/>
    </source>
</evidence>
<keyword evidence="2" id="KW-0812">Transmembrane</keyword>
<name>K2H0I6_9BACT</name>
<dbReference type="EMBL" id="AMFJ01000193">
    <property type="protein sequence ID" value="EKE29305.1"/>
    <property type="molecule type" value="Genomic_DNA"/>
</dbReference>
<evidence type="ECO:0000256" key="3">
    <source>
        <dbReference type="SAM" id="SignalP"/>
    </source>
</evidence>
<evidence type="ECO:0000313" key="4">
    <source>
        <dbReference type="EMBL" id="EKE29305.1"/>
    </source>
</evidence>
<keyword evidence="3" id="KW-0732">Signal</keyword>